<dbReference type="EMBL" id="BNBO01000082">
    <property type="protein sequence ID" value="GHE25259.1"/>
    <property type="molecule type" value="Genomic_DNA"/>
</dbReference>
<proteinExistence type="predicted"/>
<accession>A0A919D980</accession>
<reference evidence="1" key="1">
    <citation type="journal article" date="2014" name="Int. J. Syst. Evol. Microbiol.">
        <title>Complete genome sequence of Corynebacterium casei LMG S-19264T (=DSM 44701T), isolated from a smear-ripened cheese.</title>
        <authorList>
            <consortium name="US DOE Joint Genome Institute (JGI-PGF)"/>
            <person name="Walter F."/>
            <person name="Albersmeier A."/>
            <person name="Kalinowski J."/>
            <person name="Ruckert C."/>
        </authorList>
    </citation>
    <scope>NUCLEOTIDE SEQUENCE</scope>
    <source>
        <strain evidence="1">JCM 4646</strain>
    </source>
</reference>
<evidence type="ECO:0000313" key="1">
    <source>
        <dbReference type="EMBL" id="GHE25259.1"/>
    </source>
</evidence>
<keyword evidence="2" id="KW-1185">Reference proteome</keyword>
<gene>
    <name evidence="1" type="ORF">GCM10018781_76460</name>
</gene>
<comment type="caution">
    <text evidence="1">The sequence shown here is derived from an EMBL/GenBank/DDBJ whole genome shotgun (WGS) entry which is preliminary data.</text>
</comment>
<protein>
    <submittedName>
        <fullName evidence="1">Uncharacterized protein</fullName>
    </submittedName>
</protein>
<sequence>MSLLPDQWSLLEELAAAHARAPGWLHGGHDEGDNRQRNSAVQALAREQLCELAPAGRPELAGPRGGGWAARITADGVLALQYRRRRDQPAPAQRPAEVADPALVPLELLDSEMEPLRRFLAIPGLGDARVVLVRDVVEQARAVPGGRRWQLTATAQQVEAIGFVLRLEALTGTARAWHRFLREYGPPIRPAR</sequence>
<reference evidence="1" key="2">
    <citation type="submission" date="2020-09" db="EMBL/GenBank/DDBJ databases">
        <authorList>
            <person name="Sun Q."/>
            <person name="Ohkuma M."/>
        </authorList>
    </citation>
    <scope>NUCLEOTIDE SEQUENCE</scope>
    <source>
        <strain evidence="1">JCM 4646</strain>
    </source>
</reference>
<dbReference type="GeneID" id="95357869"/>
<evidence type="ECO:0000313" key="2">
    <source>
        <dbReference type="Proteomes" id="UP000617734"/>
    </source>
</evidence>
<dbReference type="AlphaFoldDB" id="A0A919D980"/>
<dbReference type="Proteomes" id="UP000617734">
    <property type="component" value="Unassembled WGS sequence"/>
</dbReference>
<dbReference type="RefSeq" id="WP_190215530.1">
    <property type="nucleotide sequence ID" value="NZ_BNBO01000082.1"/>
</dbReference>
<organism evidence="1 2">
    <name type="scientific">Kitasatospora indigofera</name>
    <dbReference type="NCBI Taxonomy" id="67307"/>
    <lineage>
        <taxon>Bacteria</taxon>
        <taxon>Bacillati</taxon>
        <taxon>Actinomycetota</taxon>
        <taxon>Actinomycetes</taxon>
        <taxon>Kitasatosporales</taxon>
        <taxon>Streptomycetaceae</taxon>
        <taxon>Kitasatospora</taxon>
    </lineage>
</organism>
<name>A0A919D980_9ACTN</name>